<accession>A0ABX7NJ02</accession>
<protein>
    <recommendedName>
        <fullName evidence="1">Immunity MXAN-0049 protein domain-containing protein</fullName>
    </recommendedName>
</protein>
<organism evidence="2 3">
    <name type="scientific">Pyxidicoccus parkwayensis</name>
    <dbReference type="NCBI Taxonomy" id="2813578"/>
    <lineage>
        <taxon>Bacteria</taxon>
        <taxon>Pseudomonadati</taxon>
        <taxon>Myxococcota</taxon>
        <taxon>Myxococcia</taxon>
        <taxon>Myxococcales</taxon>
        <taxon>Cystobacterineae</taxon>
        <taxon>Myxococcaceae</taxon>
        <taxon>Pyxidicoccus</taxon>
    </lineage>
</organism>
<evidence type="ECO:0000313" key="2">
    <source>
        <dbReference type="EMBL" id="QSQ18821.1"/>
    </source>
</evidence>
<dbReference type="EMBL" id="CP071090">
    <property type="protein sequence ID" value="QSQ18821.1"/>
    <property type="molecule type" value="Genomic_DNA"/>
</dbReference>
<sequence>MQRDYFVIERAASNVHPLLGWNQSASMFRKGRPVSVPEPIRLRLAEPVPSAPVMVDHHSLPAPVVSQRLMQVLAKLELPGFQLIPADVPVRETVLRYWLVHVYNRLACLDRRKSVFTQSPSGLLLLSVDSLVLDEEVLSKVSLEQRLVFVLAESTSVYLFHRTVVDQVMSLIPPPEGLRFIPVPDWNDSAGFR</sequence>
<name>A0ABX7NJ02_9BACT</name>
<evidence type="ECO:0000259" key="1">
    <source>
        <dbReference type="Pfam" id="PF07791"/>
    </source>
</evidence>
<dbReference type="RefSeq" id="WP_206720409.1">
    <property type="nucleotide sequence ID" value="NZ_CP071090.1"/>
</dbReference>
<reference evidence="2 3" key="1">
    <citation type="submission" date="2021-02" db="EMBL/GenBank/DDBJ databases">
        <title>De Novo genome assembly of isolated myxobacteria.</title>
        <authorList>
            <person name="Stevens D.C."/>
        </authorList>
    </citation>
    <scope>NUCLEOTIDE SEQUENCE [LARGE SCALE GENOMIC DNA]</scope>
    <source>
        <strain evidence="3">SCPEA02</strain>
    </source>
</reference>
<gene>
    <name evidence="2" type="ORF">JY651_26040</name>
</gene>
<dbReference type="InterPro" id="IPR012433">
    <property type="entry name" value="Imm11"/>
</dbReference>
<proteinExistence type="predicted"/>
<keyword evidence="3" id="KW-1185">Reference proteome</keyword>
<evidence type="ECO:0000313" key="3">
    <source>
        <dbReference type="Proteomes" id="UP000662747"/>
    </source>
</evidence>
<dbReference type="Pfam" id="PF07791">
    <property type="entry name" value="Imm11"/>
    <property type="match status" value="1"/>
</dbReference>
<feature type="domain" description="Immunity MXAN-0049 protein" evidence="1">
    <location>
        <begin position="30"/>
        <end position="183"/>
    </location>
</feature>
<dbReference type="Proteomes" id="UP000662747">
    <property type="component" value="Chromosome"/>
</dbReference>